<comment type="caution">
    <text evidence="1">The sequence shown here is derived from an EMBL/GenBank/DDBJ whole genome shotgun (WGS) entry which is preliminary data.</text>
</comment>
<protein>
    <submittedName>
        <fullName evidence="1">Uncharacterized protein</fullName>
    </submittedName>
</protein>
<proteinExistence type="predicted"/>
<dbReference type="AlphaFoldDB" id="A0A6A7ZIU9"/>
<accession>A0A6A7ZIU9</accession>
<dbReference type="Pfam" id="PF20541">
    <property type="entry name" value="DUF6756"/>
    <property type="match status" value="1"/>
</dbReference>
<evidence type="ECO:0000313" key="1">
    <source>
        <dbReference type="EMBL" id="MQU46124.1"/>
    </source>
</evidence>
<name>A0A6A7ZIU9_9PSED</name>
<sequence>MNQQNSTALKCEIKAALMAAGISAKEVENKAQVLSKVEASFVKDRPRAWWSSLAVAPKIYTFNDNSAYLHLDEVAPPTTDDVWLIVDEDNDEKFVFSLPLSKIKNIIEECRYFEYYIVDKNLKWLLAENDHGDLIFSEKNLTP</sequence>
<dbReference type="EMBL" id="WIVV01000267">
    <property type="protein sequence ID" value="MQU46124.1"/>
    <property type="molecule type" value="Genomic_DNA"/>
</dbReference>
<organism evidence="1 2">
    <name type="scientific">Pseudomonas helleri</name>
    <dbReference type="NCBI Taxonomy" id="1608996"/>
    <lineage>
        <taxon>Bacteria</taxon>
        <taxon>Pseudomonadati</taxon>
        <taxon>Pseudomonadota</taxon>
        <taxon>Gammaproteobacteria</taxon>
        <taxon>Pseudomonadales</taxon>
        <taxon>Pseudomonadaceae</taxon>
        <taxon>Pseudomonas</taxon>
    </lineage>
</organism>
<dbReference type="RefSeq" id="WP_153334108.1">
    <property type="nucleotide sequence ID" value="NZ_CP181271.1"/>
</dbReference>
<dbReference type="InterPro" id="IPR046644">
    <property type="entry name" value="DUF6756"/>
</dbReference>
<dbReference type="Proteomes" id="UP000466863">
    <property type="component" value="Unassembled WGS sequence"/>
</dbReference>
<evidence type="ECO:0000313" key="2">
    <source>
        <dbReference type="Proteomes" id="UP000466863"/>
    </source>
</evidence>
<gene>
    <name evidence="1" type="ORF">GHO28_27030</name>
</gene>
<reference evidence="1 2" key="1">
    <citation type="submission" date="2019-10" db="EMBL/GenBank/DDBJ databases">
        <title>Evaluation of single-gene subtyping targets for Pseudomonas.</title>
        <authorList>
            <person name="Reichler S.J."/>
            <person name="Orsi R.H."/>
            <person name="Wiedmann M."/>
            <person name="Martin N.H."/>
            <person name="Murphy S.I."/>
        </authorList>
    </citation>
    <scope>NUCLEOTIDE SEQUENCE [LARGE SCALE GENOMIC DNA]</scope>
    <source>
        <strain evidence="1 2">FSL R10-1876</strain>
    </source>
</reference>